<dbReference type="Proteomes" id="UP001458880">
    <property type="component" value="Unassembled WGS sequence"/>
</dbReference>
<proteinExistence type="predicted"/>
<protein>
    <submittedName>
        <fullName evidence="1">Uncharacterized protein</fullName>
    </submittedName>
</protein>
<organism evidence="1 2">
    <name type="scientific">Popillia japonica</name>
    <name type="common">Japanese beetle</name>
    <dbReference type="NCBI Taxonomy" id="7064"/>
    <lineage>
        <taxon>Eukaryota</taxon>
        <taxon>Metazoa</taxon>
        <taxon>Ecdysozoa</taxon>
        <taxon>Arthropoda</taxon>
        <taxon>Hexapoda</taxon>
        <taxon>Insecta</taxon>
        <taxon>Pterygota</taxon>
        <taxon>Neoptera</taxon>
        <taxon>Endopterygota</taxon>
        <taxon>Coleoptera</taxon>
        <taxon>Polyphaga</taxon>
        <taxon>Scarabaeiformia</taxon>
        <taxon>Scarabaeidae</taxon>
        <taxon>Rutelinae</taxon>
        <taxon>Popillia</taxon>
    </lineage>
</organism>
<evidence type="ECO:0000313" key="1">
    <source>
        <dbReference type="EMBL" id="KAK9747191.1"/>
    </source>
</evidence>
<reference evidence="1 2" key="1">
    <citation type="journal article" date="2024" name="BMC Genomics">
        <title>De novo assembly and annotation of Popillia japonica's genome with initial clues to its potential as an invasive pest.</title>
        <authorList>
            <person name="Cucini C."/>
            <person name="Boschi S."/>
            <person name="Funari R."/>
            <person name="Cardaioli E."/>
            <person name="Iannotti N."/>
            <person name="Marturano G."/>
            <person name="Paoli F."/>
            <person name="Bruttini M."/>
            <person name="Carapelli A."/>
            <person name="Frati F."/>
            <person name="Nardi F."/>
        </authorList>
    </citation>
    <scope>NUCLEOTIDE SEQUENCE [LARGE SCALE GENOMIC DNA]</scope>
    <source>
        <strain evidence="1">DMR45628</strain>
    </source>
</reference>
<comment type="caution">
    <text evidence="1">The sequence shown here is derived from an EMBL/GenBank/DDBJ whole genome shotgun (WGS) entry which is preliminary data.</text>
</comment>
<evidence type="ECO:0000313" key="2">
    <source>
        <dbReference type="Proteomes" id="UP001458880"/>
    </source>
</evidence>
<dbReference type="EMBL" id="JASPKY010000033">
    <property type="protein sequence ID" value="KAK9747191.1"/>
    <property type="molecule type" value="Genomic_DNA"/>
</dbReference>
<keyword evidence="2" id="KW-1185">Reference proteome</keyword>
<name>A0AAW1MKE1_POPJA</name>
<dbReference type="AlphaFoldDB" id="A0AAW1MKE1"/>
<sequence>MLIILNRHILERNDTCLPIGFVLNGFQNIISSMKKNMFGPWPTLGMNLHNRMRHFMECMEKCEPKLKNVIPLGSRTMDLIDTLMDAYYEICVIYDIPSKFCYITGHYRLGDSRFLSYLPDISFLNDCHDRELSEEEADILMKYLVLLVNVHNGLLTKSEQYRRDLEFARSISDSKEHKDVEHCLESLKKSKQVYSPSRVPVYREVIDKRGEVVEMYVRTEPELVTDNGVKCYIQLQCNIDEAPLQIKKSFDNLENDIKLGNKSVENMDPTIFDVDGTSSKSYGVTVKLEIRLPYNNPQMVDLKFSDGINLNLT</sequence>
<accession>A0AAW1MKE1</accession>
<gene>
    <name evidence="1" type="ORF">QE152_g5530</name>
</gene>